<dbReference type="PANTHER" id="PTHR43065:SF52">
    <property type="entry name" value="SENSOR PROTEIN KINASE PILS"/>
    <property type="match status" value="1"/>
</dbReference>
<keyword evidence="6" id="KW-0808">Transferase</keyword>
<protein>
    <recommendedName>
        <fullName evidence="2">histidine kinase</fullName>
        <ecNumber evidence="2">2.7.13.3</ecNumber>
    </recommendedName>
</protein>
<dbReference type="EC" id="2.7.13.3" evidence="2"/>
<dbReference type="SUPFAM" id="SSF47384">
    <property type="entry name" value="Homodimeric domain of signal transducing histidine kinase"/>
    <property type="match status" value="1"/>
</dbReference>
<keyword evidence="3" id="KW-0597">Phosphoprotein</keyword>
<feature type="transmembrane region" description="Helical" evidence="4">
    <location>
        <begin position="57"/>
        <end position="76"/>
    </location>
</feature>
<dbReference type="PROSITE" id="PS50109">
    <property type="entry name" value="HIS_KIN"/>
    <property type="match status" value="1"/>
</dbReference>
<dbReference type="SMART" id="SM00388">
    <property type="entry name" value="HisKA"/>
    <property type="match status" value="1"/>
</dbReference>
<dbReference type="EMBL" id="CP041242">
    <property type="protein sequence ID" value="QDH70933.1"/>
    <property type="molecule type" value="Genomic_DNA"/>
</dbReference>
<dbReference type="GO" id="GO:0000155">
    <property type="term" value="F:phosphorelay sensor kinase activity"/>
    <property type="evidence" value="ECO:0007669"/>
    <property type="project" value="InterPro"/>
</dbReference>
<organism evidence="6 7">
    <name type="scientific">Marilutibacter alkalisoli</name>
    <dbReference type="NCBI Taxonomy" id="2591633"/>
    <lineage>
        <taxon>Bacteria</taxon>
        <taxon>Pseudomonadati</taxon>
        <taxon>Pseudomonadota</taxon>
        <taxon>Gammaproteobacteria</taxon>
        <taxon>Lysobacterales</taxon>
        <taxon>Lysobacteraceae</taxon>
        <taxon>Marilutibacter</taxon>
    </lineage>
</organism>
<dbReference type="OrthoDB" id="9815750at2"/>
<dbReference type="Pfam" id="PF00512">
    <property type="entry name" value="HisKA"/>
    <property type="match status" value="1"/>
</dbReference>
<dbReference type="SMART" id="SM00387">
    <property type="entry name" value="HATPase_c"/>
    <property type="match status" value="1"/>
</dbReference>
<feature type="transmembrane region" description="Helical" evidence="4">
    <location>
        <begin position="160"/>
        <end position="180"/>
    </location>
</feature>
<keyword evidence="4" id="KW-1133">Transmembrane helix</keyword>
<dbReference type="PRINTS" id="PR00344">
    <property type="entry name" value="BCTRLSENSOR"/>
</dbReference>
<keyword evidence="6" id="KW-0418">Kinase</keyword>
<accession>A0A514BU60</accession>
<dbReference type="Pfam" id="PF02518">
    <property type="entry name" value="HATPase_c"/>
    <property type="match status" value="1"/>
</dbReference>
<evidence type="ECO:0000256" key="4">
    <source>
        <dbReference type="SAM" id="Phobius"/>
    </source>
</evidence>
<evidence type="ECO:0000256" key="1">
    <source>
        <dbReference type="ARBA" id="ARBA00000085"/>
    </source>
</evidence>
<evidence type="ECO:0000256" key="3">
    <source>
        <dbReference type="ARBA" id="ARBA00022553"/>
    </source>
</evidence>
<feature type="transmembrane region" description="Helical" evidence="4">
    <location>
        <begin position="130"/>
        <end position="148"/>
    </location>
</feature>
<name>A0A514BU60_9GAMM</name>
<keyword evidence="4" id="KW-0472">Membrane</keyword>
<dbReference type="Pfam" id="PF25323">
    <property type="entry name" value="6TM_PilS"/>
    <property type="match status" value="1"/>
</dbReference>
<evidence type="ECO:0000259" key="5">
    <source>
        <dbReference type="PROSITE" id="PS50109"/>
    </source>
</evidence>
<reference evidence="6 7" key="1">
    <citation type="submission" date="2019-06" db="EMBL/GenBank/DDBJ databases">
        <title>Lysobacter alkalisoli sp. nov. isolated from saline-alkali soil.</title>
        <authorList>
            <person name="Sun J.-Q."/>
            <person name="Xu L."/>
        </authorList>
    </citation>
    <scope>NUCLEOTIDE SEQUENCE [LARGE SCALE GENOMIC DNA]</scope>
    <source>
        <strain evidence="6 7">SJ-36</strain>
    </source>
</reference>
<dbReference type="InterPro" id="IPR036890">
    <property type="entry name" value="HATPase_C_sf"/>
</dbReference>
<dbReference type="InterPro" id="IPR004358">
    <property type="entry name" value="Sig_transdc_His_kin-like_C"/>
</dbReference>
<proteinExistence type="predicted"/>
<dbReference type="CDD" id="cd00082">
    <property type="entry name" value="HisKA"/>
    <property type="match status" value="1"/>
</dbReference>
<dbReference type="InterPro" id="IPR003661">
    <property type="entry name" value="HisK_dim/P_dom"/>
</dbReference>
<feature type="domain" description="Histidine kinase" evidence="5">
    <location>
        <begin position="326"/>
        <end position="537"/>
    </location>
</feature>
<sequence length="554" mass="60197">MPLLPLRIATLQVADADKALRRELHFFTLYRLLEAAMLLLVLYGPFSGFLPEPRHELFAQALAISYVFVAVLLFAFGRTGDLRLNALIGIGADLSFGILAIHTIPVAATGIALMLIFNVGAAALLLPTRLGIGMALVAVAGLIGEYVWTSGVEDPDGRALVEPLMFAVGYMAMATLTSVLGRQMRASQALAERRGAETAHLVEVNELIIRRLRTGVLVVNGDNEIVLANEAATALLGSRRDDEVVSLDILMPELARRLTVWRNGGIGAKADETPFQPGPDQPEVVPRFARLLAGSDQTLIFLDDTSLLSQRAESITLATLGRFSASLAHEIRNPLAAINYAVQLLEESDDIRPADRRLLEIIHQQGTRMNGIVDNVLGLARREPAKPEHVELAGLTRQFVDEYLAGHPIENDTLLATSSQARTTAMADPRQLHQVLTVLVHNALLYGRKPGEPARVTVHVHNDDKGAHRIDVIDRGPGVPERVALQLFRPFFTTSAHGTGLGLYIARELCRANQATLEYVPTPGVGSCFRIRFTPGMQEQPVPGRRTRSATAGA</sequence>
<evidence type="ECO:0000313" key="6">
    <source>
        <dbReference type="EMBL" id="QDH70933.1"/>
    </source>
</evidence>
<dbReference type="AlphaFoldDB" id="A0A514BU60"/>
<dbReference type="Gene3D" id="1.10.287.130">
    <property type="match status" value="1"/>
</dbReference>
<evidence type="ECO:0000256" key="2">
    <source>
        <dbReference type="ARBA" id="ARBA00012438"/>
    </source>
</evidence>
<dbReference type="SUPFAM" id="SSF55874">
    <property type="entry name" value="ATPase domain of HSP90 chaperone/DNA topoisomerase II/histidine kinase"/>
    <property type="match status" value="1"/>
</dbReference>
<dbReference type="InterPro" id="IPR003594">
    <property type="entry name" value="HATPase_dom"/>
</dbReference>
<evidence type="ECO:0000313" key="7">
    <source>
        <dbReference type="Proteomes" id="UP000317199"/>
    </source>
</evidence>
<gene>
    <name evidence="6" type="ORF">FKV23_13210</name>
</gene>
<dbReference type="PANTHER" id="PTHR43065">
    <property type="entry name" value="SENSOR HISTIDINE KINASE"/>
    <property type="match status" value="1"/>
</dbReference>
<keyword evidence="7" id="KW-1185">Reference proteome</keyword>
<feature type="transmembrane region" description="Helical" evidence="4">
    <location>
        <begin position="32"/>
        <end position="50"/>
    </location>
</feature>
<dbReference type="KEGG" id="lyj:FKV23_13210"/>
<dbReference type="Proteomes" id="UP000317199">
    <property type="component" value="Chromosome"/>
</dbReference>
<dbReference type="Gene3D" id="3.30.565.10">
    <property type="entry name" value="Histidine kinase-like ATPase, C-terminal domain"/>
    <property type="match status" value="1"/>
</dbReference>
<feature type="transmembrane region" description="Helical" evidence="4">
    <location>
        <begin position="96"/>
        <end position="118"/>
    </location>
</feature>
<dbReference type="InterPro" id="IPR036097">
    <property type="entry name" value="HisK_dim/P_sf"/>
</dbReference>
<keyword evidence="4" id="KW-0812">Transmembrane</keyword>
<comment type="catalytic activity">
    <reaction evidence="1">
        <text>ATP + protein L-histidine = ADP + protein N-phospho-L-histidine.</text>
        <dbReference type="EC" id="2.7.13.3"/>
    </reaction>
</comment>
<dbReference type="InterPro" id="IPR005467">
    <property type="entry name" value="His_kinase_dom"/>
</dbReference>